<dbReference type="PIRSF" id="PIRSF036979">
    <property type="entry name" value="Arginase"/>
    <property type="match status" value="1"/>
</dbReference>
<dbReference type="SUPFAM" id="SSF52768">
    <property type="entry name" value="Arginase/deacetylase"/>
    <property type="match status" value="1"/>
</dbReference>
<keyword evidence="2" id="KW-0378">Hydrolase</keyword>
<dbReference type="EMBL" id="JBIUZV010000006">
    <property type="protein sequence ID" value="MFJ3046672.1"/>
    <property type="molecule type" value="Genomic_DNA"/>
</dbReference>
<dbReference type="Gene3D" id="3.40.800.10">
    <property type="entry name" value="Ureohydrolase domain"/>
    <property type="match status" value="1"/>
</dbReference>
<proteinExistence type="inferred from homology"/>
<organism evidence="4 5">
    <name type="scientific">Herbaspirillum chlorophenolicum</name>
    <dbReference type="NCBI Taxonomy" id="211589"/>
    <lineage>
        <taxon>Bacteria</taxon>
        <taxon>Pseudomonadati</taxon>
        <taxon>Pseudomonadota</taxon>
        <taxon>Betaproteobacteria</taxon>
        <taxon>Burkholderiales</taxon>
        <taxon>Oxalobacteraceae</taxon>
        <taxon>Herbaspirillum</taxon>
    </lineage>
</organism>
<dbReference type="PROSITE" id="PS51409">
    <property type="entry name" value="ARGINASE_2"/>
    <property type="match status" value="1"/>
</dbReference>
<evidence type="ECO:0000313" key="4">
    <source>
        <dbReference type="EMBL" id="MFJ3046672.1"/>
    </source>
</evidence>
<dbReference type="InterPro" id="IPR023696">
    <property type="entry name" value="Ureohydrolase_dom_sf"/>
</dbReference>
<evidence type="ECO:0000256" key="2">
    <source>
        <dbReference type="ARBA" id="ARBA00022801"/>
    </source>
</evidence>
<protein>
    <submittedName>
        <fullName evidence="4">Agmatinase</fullName>
    </submittedName>
</protein>
<dbReference type="RefSeq" id="WP_402700859.1">
    <property type="nucleotide sequence ID" value="NZ_JBIUZV010000006.1"/>
</dbReference>
<dbReference type="PANTHER" id="PTHR11358">
    <property type="entry name" value="ARGINASE/AGMATINASE"/>
    <property type="match status" value="1"/>
</dbReference>
<dbReference type="PANTHER" id="PTHR11358:SF26">
    <property type="entry name" value="GUANIDINO ACID HYDROLASE, MITOCHONDRIAL"/>
    <property type="match status" value="1"/>
</dbReference>
<accession>A0ABW8F065</accession>
<evidence type="ECO:0000256" key="1">
    <source>
        <dbReference type="ARBA" id="ARBA00022723"/>
    </source>
</evidence>
<dbReference type="Proteomes" id="UP001617427">
    <property type="component" value="Unassembled WGS sequence"/>
</dbReference>
<name>A0ABW8F065_9BURK</name>
<dbReference type="Pfam" id="PF00491">
    <property type="entry name" value="Arginase"/>
    <property type="match status" value="1"/>
</dbReference>
<dbReference type="InterPro" id="IPR006035">
    <property type="entry name" value="Ureohydrolase"/>
</dbReference>
<evidence type="ECO:0000313" key="5">
    <source>
        <dbReference type="Proteomes" id="UP001617427"/>
    </source>
</evidence>
<gene>
    <name evidence="4" type="ORF">ACIPEN_12655</name>
</gene>
<comment type="caution">
    <text evidence="4">The sequence shown here is derived from an EMBL/GenBank/DDBJ whole genome shotgun (WGS) entry which is preliminary data.</text>
</comment>
<dbReference type="CDD" id="cd11589">
    <property type="entry name" value="Agmatinase_like_1"/>
    <property type="match status" value="1"/>
</dbReference>
<keyword evidence="5" id="KW-1185">Reference proteome</keyword>
<evidence type="ECO:0000256" key="3">
    <source>
        <dbReference type="PROSITE-ProRule" id="PRU00742"/>
    </source>
</evidence>
<keyword evidence="1" id="KW-0479">Metal-binding</keyword>
<comment type="similarity">
    <text evidence="3">Belongs to the arginase family.</text>
</comment>
<sequence>MPLPLTIAPKTNHKSLLFSELALDLDHLDADFAVLGMPYGAAYSPADYNNDQTNAPTAIRQASDRVIRGPERYDFDIEGPLLQGRSDIRFVDCGDVPADLNDPRGHYARAEAATRKILKAGAIPIVLGGDHGITNPILRAYDDQGPITIVHVDAHLDWRDEVNGVKDGLSSPIRRASELPYVKNIIQIGMRASGSARQQDADDARNWGAQIITAYELHKIGMEAVLERIPAGGRYYLTIDADGMDPTCMPAVAGPAPGGVDFIQMRELIHGLVKKGRVVGMDIVEIQPEKDIHQISCMTAGRLILNLIGTAIRAGYFDGKRK</sequence>
<reference evidence="4 5" key="1">
    <citation type="submission" date="2024-10" db="EMBL/GenBank/DDBJ databases">
        <title>The Natural Products Discovery Center: Release of the First 8490 Sequenced Strains for Exploring Actinobacteria Biosynthetic Diversity.</title>
        <authorList>
            <person name="Kalkreuter E."/>
            <person name="Kautsar S.A."/>
            <person name="Yang D."/>
            <person name="Bader C.D."/>
            <person name="Teijaro C.N."/>
            <person name="Fluegel L."/>
            <person name="Davis C.M."/>
            <person name="Simpson J.R."/>
            <person name="Lauterbach L."/>
            <person name="Steele A.D."/>
            <person name="Gui C."/>
            <person name="Meng S."/>
            <person name="Li G."/>
            <person name="Viehrig K."/>
            <person name="Ye F."/>
            <person name="Su P."/>
            <person name="Kiefer A.F."/>
            <person name="Nichols A."/>
            <person name="Cepeda A.J."/>
            <person name="Yan W."/>
            <person name="Fan B."/>
            <person name="Jiang Y."/>
            <person name="Adhikari A."/>
            <person name="Zheng C.-J."/>
            <person name="Schuster L."/>
            <person name="Cowan T.M."/>
            <person name="Smanski M.J."/>
            <person name="Chevrette M.G."/>
            <person name="De Carvalho L.P.S."/>
            <person name="Shen B."/>
        </authorList>
    </citation>
    <scope>NUCLEOTIDE SEQUENCE [LARGE SCALE GENOMIC DNA]</scope>
    <source>
        <strain evidence="4 5">NPDC087045</strain>
    </source>
</reference>